<keyword evidence="1" id="KW-0812">Transmembrane</keyword>
<dbReference type="EMBL" id="JAJNDB010000001">
    <property type="protein sequence ID" value="MCD2192475.1"/>
    <property type="molecule type" value="Genomic_DNA"/>
</dbReference>
<keyword evidence="3" id="KW-1185">Reference proteome</keyword>
<evidence type="ECO:0000256" key="1">
    <source>
        <dbReference type="SAM" id="Phobius"/>
    </source>
</evidence>
<evidence type="ECO:0000313" key="2">
    <source>
        <dbReference type="EMBL" id="MCD2192475.1"/>
    </source>
</evidence>
<feature type="transmembrane region" description="Helical" evidence="1">
    <location>
        <begin position="43"/>
        <end position="65"/>
    </location>
</feature>
<feature type="transmembrane region" description="Helical" evidence="1">
    <location>
        <begin position="71"/>
        <end position="90"/>
    </location>
</feature>
<name>A0ABS8P2J9_9PSEU</name>
<evidence type="ECO:0000313" key="3">
    <source>
        <dbReference type="Proteomes" id="UP001199469"/>
    </source>
</evidence>
<dbReference type="Proteomes" id="UP001199469">
    <property type="component" value="Unassembled WGS sequence"/>
</dbReference>
<comment type="caution">
    <text evidence="2">The sequence shown here is derived from an EMBL/GenBank/DDBJ whole genome shotgun (WGS) entry which is preliminary data.</text>
</comment>
<organism evidence="2 3">
    <name type="scientific">Actinomycetospora endophytica</name>
    <dbReference type="NCBI Taxonomy" id="2291215"/>
    <lineage>
        <taxon>Bacteria</taxon>
        <taxon>Bacillati</taxon>
        <taxon>Actinomycetota</taxon>
        <taxon>Actinomycetes</taxon>
        <taxon>Pseudonocardiales</taxon>
        <taxon>Pseudonocardiaceae</taxon>
        <taxon>Actinomycetospora</taxon>
    </lineage>
</organism>
<sequence length="94" mass="9833">MAEPTDRTGPTSWHTPDSPYTVHADAALATTAPPPVRRRFDPLALLVGLVSLTVAMLAVVAPAVLTSVDPRWVLAGAAVVIGGGVLLATVRRRR</sequence>
<accession>A0ABS8P2J9</accession>
<reference evidence="2 3" key="1">
    <citation type="submission" date="2021-11" db="EMBL/GenBank/DDBJ databases">
        <title>Draft genome sequence of Actinomycetospora sp. SF1 isolated from the rhizosphere soil.</title>
        <authorList>
            <person name="Duangmal K."/>
            <person name="Chantavorakit T."/>
        </authorList>
    </citation>
    <scope>NUCLEOTIDE SEQUENCE [LARGE SCALE GENOMIC DNA]</scope>
    <source>
        <strain evidence="2 3">TBRC 5722</strain>
    </source>
</reference>
<dbReference type="RefSeq" id="WP_230730161.1">
    <property type="nucleotide sequence ID" value="NZ_JAJNDB010000001.1"/>
</dbReference>
<proteinExistence type="predicted"/>
<evidence type="ECO:0008006" key="4">
    <source>
        <dbReference type="Google" id="ProtNLM"/>
    </source>
</evidence>
<protein>
    <recommendedName>
        <fullName evidence="4">MYXO-CTERM domain-containing protein</fullName>
    </recommendedName>
</protein>
<gene>
    <name evidence="2" type="ORF">LQ327_03585</name>
</gene>
<keyword evidence="1" id="KW-0472">Membrane</keyword>
<keyword evidence="1" id="KW-1133">Transmembrane helix</keyword>